<dbReference type="InterPro" id="IPR038591">
    <property type="entry name" value="NolW-like_sf"/>
</dbReference>
<feature type="domain" description="NolW-like" evidence="6">
    <location>
        <begin position="747"/>
        <end position="854"/>
    </location>
</feature>
<feature type="compositionally biased region" description="Basic and acidic residues" evidence="4">
    <location>
        <begin position="560"/>
        <end position="570"/>
    </location>
</feature>
<feature type="region of interest" description="Disordered" evidence="4">
    <location>
        <begin position="772"/>
        <end position="816"/>
    </location>
</feature>
<feature type="compositionally biased region" description="Basic and acidic residues" evidence="4">
    <location>
        <begin position="807"/>
        <end position="816"/>
    </location>
</feature>
<feature type="compositionally biased region" description="Basic and acidic residues" evidence="4">
    <location>
        <begin position="921"/>
        <end position="930"/>
    </location>
</feature>
<evidence type="ECO:0000313" key="7">
    <source>
        <dbReference type="EMBL" id="TWT94195.1"/>
    </source>
</evidence>
<evidence type="ECO:0000256" key="1">
    <source>
        <dbReference type="ARBA" id="ARBA00004370"/>
    </source>
</evidence>
<feature type="compositionally biased region" description="Gly residues" evidence="4">
    <location>
        <begin position="779"/>
        <end position="788"/>
    </location>
</feature>
<dbReference type="Gene3D" id="3.30.1370.120">
    <property type="match status" value="3"/>
</dbReference>
<keyword evidence="3" id="KW-0472">Membrane</keyword>
<feature type="region of interest" description="Disordered" evidence="4">
    <location>
        <begin position="884"/>
        <end position="971"/>
    </location>
</feature>
<dbReference type="PANTHER" id="PTHR30332">
    <property type="entry name" value="PROBABLE GENERAL SECRETION PATHWAY PROTEIN D"/>
    <property type="match status" value="1"/>
</dbReference>
<protein>
    <submittedName>
        <fullName evidence="7">Bacterial type II/III secretion system short domain protein</fullName>
    </submittedName>
</protein>
<dbReference type="GO" id="GO:0009306">
    <property type="term" value="P:protein secretion"/>
    <property type="evidence" value="ECO:0007669"/>
    <property type="project" value="TreeGrafter"/>
</dbReference>
<evidence type="ECO:0000256" key="2">
    <source>
        <dbReference type="ARBA" id="ARBA00022729"/>
    </source>
</evidence>
<dbReference type="GO" id="GO:0015627">
    <property type="term" value="C:type II protein secretion system complex"/>
    <property type="evidence" value="ECO:0007669"/>
    <property type="project" value="TreeGrafter"/>
</dbReference>
<proteinExistence type="predicted"/>
<sequence length="971" mass="101769" precursor="true">MLAISRPSRSALLLGLILMASMLDVLAQESGKPSEGPTDAAPSAATINSDVVPQPPTVSAQAAPAAATADAVPASAPAPTSDGLRFNFAGASWNEVLRWFAEQADLSLQIDAAPAGTVNFSDPTKTYTVSEGLDLINRLLLDRGWAVVRRGRMLLLVDLEADNAEKLISEMAELVTPEAFDQRGNSDIVRCVFPLGGISPDQAREELGQIIGPWGRVNVLAGARQVVVTETIGKLKVIQEVLSAASMAQSAVIQIPLKHRAAEEVLEIARPLLQLEQGMNSNDEIRISVSIYGDQLFATGSPSKLDLLTSIIERADTPPPGADEGEPVEQAAPVLKTHSVKVANLQSVFDVLQTLLSGLPDVRLAIDENRQAIVALGRPETQARIESTISELEGSGEDFAIIDLKRLEPANALLTINKFFGVTEADSGKGPVVDGDPATGRLWVRGTSDQINTVKRLISELENDPLAGGLGDNVRILPYAGSSAIETLKQIENLWPLTGRSNKLRLIVPSKESPAEEPGSPQRDRSPQPSIDTEAHTPTTQQTLVWQNDAPFENEPSNEPSRDEPNRDDAESSNEETQPVTKDYTGDEVVIQLTPAGLVIASRDQEALDLVEQLIGSLGTSNAAASDLPTLFWLKYLKADVAAEIVASVLGGVDSSGSAGSLAENVMGGLGGGMLGGLLGMGGGGEEASESKTILTSRGNVNIVPDNRLNALIIQAPPADMDFIRTVLTEIDREESPETIQTIARPQLIPVIYQEAADVAVIVKAVFGEKAADQQQSSRGGGGGGGGQPRPEDFIAALRGGRGGRGGGEETPKSEASKIIVAVDERSNSLVVTATPQDFEAVRDLVETLDLQGMETEQSVEIIPMGGSVKPEIMQQALESVLGKKTSTASSNSGSSSGSSSSSSGDSNSSNSIGGGSSPEEIQRRIDFFRSRFGGGSGGPPSGFGGSRGGDSGRGGGDSDRSGGRSGGRGR</sequence>
<dbReference type="PANTHER" id="PTHR30332:SF24">
    <property type="entry name" value="SECRETIN GSPD-RELATED"/>
    <property type="match status" value="1"/>
</dbReference>
<dbReference type="GO" id="GO:0016020">
    <property type="term" value="C:membrane"/>
    <property type="evidence" value="ECO:0007669"/>
    <property type="project" value="UniProtKB-SubCell"/>
</dbReference>
<organism evidence="7 8">
    <name type="scientific">Neorhodopirellula pilleata</name>
    <dbReference type="NCBI Taxonomy" id="2714738"/>
    <lineage>
        <taxon>Bacteria</taxon>
        <taxon>Pseudomonadati</taxon>
        <taxon>Planctomycetota</taxon>
        <taxon>Planctomycetia</taxon>
        <taxon>Pirellulales</taxon>
        <taxon>Pirellulaceae</taxon>
        <taxon>Neorhodopirellula</taxon>
    </lineage>
</organism>
<evidence type="ECO:0000256" key="4">
    <source>
        <dbReference type="SAM" id="MobiDB-lite"/>
    </source>
</evidence>
<keyword evidence="8" id="KW-1185">Reference proteome</keyword>
<comment type="caution">
    <text evidence="7">The sequence shown here is derived from an EMBL/GenBank/DDBJ whole genome shotgun (WGS) entry which is preliminary data.</text>
</comment>
<feature type="compositionally biased region" description="Low complexity" evidence="4">
    <location>
        <begin position="890"/>
        <end position="912"/>
    </location>
</feature>
<keyword evidence="2 5" id="KW-0732">Signal</keyword>
<gene>
    <name evidence="7" type="ORF">Pla100_38050</name>
</gene>
<feature type="region of interest" description="Disordered" evidence="4">
    <location>
        <begin position="29"/>
        <end position="64"/>
    </location>
</feature>
<reference evidence="7 8" key="1">
    <citation type="submission" date="2019-02" db="EMBL/GenBank/DDBJ databases">
        <title>Deep-cultivation of Planctomycetes and their phenomic and genomic characterization uncovers novel biology.</title>
        <authorList>
            <person name="Wiegand S."/>
            <person name="Jogler M."/>
            <person name="Boedeker C."/>
            <person name="Pinto D."/>
            <person name="Vollmers J."/>
            <person name="Rivas-Marin E."/>
            <person name="Kohn T."/>
            <person name="Peeters S.H."/>
            <person name="Heuer A."/>
            <person name="Rast P."/>
            <person name="Oberbeckmann S."/>
            <person name="Bunk B."/>
            <person name="Jeske O."/>
            <person name="Meyerdierks A."/>
            <person name="Storesund J.E."/>
            <person name="Kallscheuer N."/>
            <person name="Luecker S."/>
            <person name="Lage O.M."/>
            <person name="Pohl T."/>
            <person name="Merkel B.J."/>
            <person name="Hornburger P."/>
            <person name="Mueller R.-W."/>
            <person name="Bruemmer F."/>
            <person name="Labrenz M."/>
            <person name="Spormann A.M."/>
            <person name="Op Den Camp H."/>
            <person name="Overmann J."/>
            <person name="Amann R."/>
            <person name="Jetten M.S.M."/>
            <person name="Mascher T."/>
            <person name="Medema M.H."/>
            <person name="Devos D.P."/>
            <person name="Kaster A.-K."/>
            <person name="Ovreas L."/>
            <person name="Rohde M."/>
            <person name="Galperin M.Y."/>
            <person name="Jogler C."/>
        </authorList>
    </citation>
    <scope>NUCLEOTIDE SEQUENCE [LARGE SCALE GENOMIC DNA]</scope>
    <source>
        <strain evidence="7 8">Pla100</strain>
    </source>
</reference>
<evidence type="ECO:0000313" key="8">
    <source>
        <dbReference type="Proteomes" id="UP000316213"/>
    </source>
</evidence>
<dbReference type="InterPro" id="IPR050810">
    <property type="entry name" value="Bact_Secretion_Sys_Channel"/>
</dbReference>
<feature type="signal peptide" evidence="5">
    <location>
        <begin position="1"/>
        <end position="27"/>
    </location>
</feature>
<feature type="compositionally biased region" description="Gly residues" evidence="4">
    <location>
        <begin position="933"/>
        <end position="956"/>
    </location>
</feature>
<feature type="domain" description="NolW-like" evidence="6">
    <location>
        <begin position="631"/>
        <end position="734"/>
    </location>
</feature>
<feature type="chain" id="PRO_5023088880" evidence="5">
    <location>
        <begin position="28"/>
        <end position="971"/>
    </location>
</feature>
<dbReference type="Pfam" id="PF03958">
    <property type="entry name" value="Secretin_N"/>
    <property type="match status" value="3"/>
</dbReference>
<feature type="region of interest" description="Disordered" evidence="4">
    <location>
        <begin position="511"/>
        <end position="587"/>
    </location>
</feature>
<dbReference type="InterPro" id="IPR005644">
    <property type="entry name" value="NolW-like"/>
</dbReference>
<evidence type="ECO:0000259" key="6">
    <source>
        <dbReference type="Pfam" id="PF03958"/>
    </source>
</evidence>
<feature type="compositionally biased region" description="Polar residues" evidence="4">
    <location>
        <begin position="527"/>
        <end position="546"/>
    </location>
</feature>
<comment type="subcellular location">
    <subcellularLocation>
        <location evidence="1">Membrane</location>
    </subcellularLocation>
</comment>
<dbReference type="EMBL" id="SJPM01000008">
    <property type="protein sequence ID" value="TWT94195.1"/>
    <property type="molecule type" value="Genomic_DNA"/>
</dbReference>
<evidence type="ECO:0000256" key="5">
    <source>
        <dbReference type="SAM" id="SignalP"/>
    </source>
</evidence>
<dbReference type="Proteomes" id="UP000316213">
    <property type="component" value="Unassembled WGS sequence"/>
</dbReference>
<name>A0A5C6A490_9BACT</name>
<evidence type="ECO:0000256" key="3">
    <source>
        <dbReference type="ARBA" id="ARBA00023136"/>
    </source>
</evidence>
<accession>A0A5C6A490</accession>
<dbReference type="AlphaFoldDB" id="A0A5C6A490"/>
<feature type="domain" description="NolW-like" evidence="6">
    <location>
        <begin position="400"/>
        <end position="464"/>
    </location>
</feature>